<dbReference type="PROSITE" id="PS52015">
    <property type="entry name" value="TONB_CTD"/>
    <property type="match status" value="1"/>
</dbReference>
<dbReference type="RefSeq" id="WP_004284093.1">
    <property type="nucleotide sequence ID" value="NZ_CAUJRG010000003.1"/>
</dbReference>
<comment type="subcellular location">
    <subcellularLocation>
        <location evidence="1">Membrane</location>
        <topology evidence="1">Single-pass membrane protein</topology>
    </subcellularLocation>
</comment>
<dbReference type="Pfam" id="PF03544">
    <property type="entry name" value="TonB_C"/>
    <property type="match status" value="1"/>
</dbReference>
<dbReference type="InterPro" id="IPR037682">
    <property type="entry name" value="TonB_C"/>
</dbReference>
<dbReference type="GO" id="GO:0055085">
    <property type="term" value="P:transmembrane transport"/>
    <property type="evidence" value="ECO:0007669"/>
    <property type="project" value="InterPro"/>
</dbReference>
<dbReference type="KEGG" id="nwe:SAMEA3174300_0869"/>
<dbReference type="GO" id="GO:0016020">
    <property type="term" value="C:membrane"/>
    <property type="evidence" value="ECO:0007669"/>
    <property type="project" value="UniProtKB-SubCell"/>
</dbReference>
<protein>
    <submittedName>
        <fullName evidence="7">TonB family C-terminal domain</fullName>
    </submittedName>
</protein>
<accession>A0A3S5C988</accession>
<evidence type="ECO:0000313" key="8">
    <source>
        <dbReference type="Proteomes" id="UP000272771"/>
    </source>
</evidence>
<keyword evidence="2" id="KW-0812">Transmembrane</keyword>
<evidence type="ECO:0000313" key="7">
    <source>
        <dbReference type="EMBL" id="VEJ49407.1"/>
    </source>
</evidence>
<dbReference type="Proteomes" id="UP000272771">
    <property type="component" value="Chromosome"/>
</dbReference>
<evidence type="ECO:0000256" key="2">
    <source>
        <dbReference type="ARBA" id="ARBA00022692"/>
    </source>
</evidence>
<dbReference type="EMBL" id="LR134533">
    <property type="protein sequence ID" value="VEJ49407.1"/>
    <property type="molecule type" value="Genomic_DNA"/>
</dbReference>
<dbReference type="NCBIfam" id="TIGR01352">
    <property type="entry name" value="tonB_Cterm"/>
    <property type="match status" value="1"/>
</dbReference>
<dbReference type="SUPFAM" id="SSF74653">
    <property type="entry name" value="TolA/TonB C-terminal domain"/>
    <property type="match status" value="1"/>
</dbReference>
<dbReference type="InterPro" id="IPR006260">
    <property type="entry name" value="TonB/TolA_C"/>
</dbReference>
<keyword evidence="4" id="KW-0472">Membrane</keyword>
<evidence type="ECO:0000256" key="3">
    <source>
        <dbReference type="ARBA" id="ARBA00022989"/>
    </source>
</evidence>
<evidence type="ECO:0000259" key="6">
    <source>
        <dbReference type="PROSITE" id="PS52015"/>
    </source>
</evidence>
<reference evidence="7 8" key="1">
    <citation type="submission" date="2018-12" db="EMBL/GenBank/DDBJ databases">
        <authorList>
            <consortium name="Pathogen Informatics"/>
        </authorList>
    </citation>
    <scope>NUCLEOTIDE SEQUENCE [LARGE SCALE GENOMIC DNA]</scope>
    <source>
        <strain evidence="7 8">NCTC12742</strain>
    </source>
</reference>
<feature type="signal peptide" evidence="5">
    <location>
        <begin position="1"/>
        <end position="24"/>
    </location>
</feature>
<keyword evidence="3" id="KW-1133">Transmembrane helix</keyword>
<keyword evidence="8" id="KW-1185">Reference proteome</keyword>
<keyword evidence="5" id="KW-0732">Signal</keyword>
<feature type="chain" id="PRO_5018598796" evidence="5">
    <location>
        <begin position="25"/>
        <end position="107"/>
    </location>
</feature>
<feature type="domain" description="TonB C-terminal" evidence="6">
    <location>
        <begin position="16"/>
        <end position="107"/>
    </location>
</feature>
<dbReference type="Gene3D" id="3.30.1150.10">
    <property type="match status" value="1"/>
</dbReference>
<dbReference type="OrthoDB" id="8606209at2"/>
<evidence type="ECO:0000256" key="4">
    <source>
        <dbReference type="ARBA" id="ARBA00023136"/>
    </source>
</evidence>
<organism evidence="7 8">
    <name type="scientific">Neisseria weaveri</name>
    <dbReference type="NCBI Taxonomy" id="28091"/>
    <lineage>
        <taxon>Bacteria</taxon>
        <taxon>Pseudomonadati</taxon>
        <taxon>Pseudomonadota</taxon>
        <taxon>Betaproteobacteria</taxon>
        <taxon>Neisseriales</taxon>
        <taxon>Neisseriaceae</taxon>
        <taxon>Neisseria</taxon>
    </lineage>
</organism>
<proteinExistence type="predicted"/>
<dbReference type="AlphaFoldDB" id="A0A3S5C988"/>
<sequence>MKFRHIISTAVALTVLGLSQTTLAKDIVFYQKASEATSPVSGNLAMRFTIKEDGSVNNIRITRSSGSQEVDSQAVSWMQTQSMSPATKNGQAIELSIVKEIKFSKTI</sequence>
<evidence type="ECO:0000256" key="5">
    <source>
        <dbReference type="SAM" id="SignalP"/>
    </source>
</evidence>
<evidence type="ECO:0000256" key="1">
    <source>
        <dbReference type="ARBA" id="ARBA00004167"/>
    </source>
</evidence>
<gene>
    <name evidence="7" type="ORF">NCTC12742_00183</name>
</gene>
<name>A0A3S5C988_9NEIS</name>
<dbReference type="STRING" id="28091.SAMEA3174300_00869"/>